<keyword evidence="9" id="KW-1185">Reference proteome</keyword>
<feature type="transmembrane region" description="Helical" evidence="6">
    <location>
        <begin position="408"/>
        <end position="429"/>
    </location>
</feature>
<dbReference type="Proteomes" id="UP000472260">
    <property type="component" value="Unassembled WGS sequence"/>
</dbReference>
<dbReference type="Pfam" id="PF03348">
    <property type="entry name" value="Serinc"/>
    <property type="match status" value="1"/>
</dbReference>
<feature type="transmembrane region" description="Helical" evidence="6">
    <location>
        <begin position="131"/>
        <end position="152"/>
    </location>
</feature>
<evidence type="ECO:0000256" key="2">
    <source>
        <dbReference type="ARBA" id="ARBA00006665"/>
    </source>
</evidence>
<feature type="transmembrane region" description="Helical" evidence="6">
    <location>
        <begin position="158"/>
        <end position="182"/>
    </location>
</feature>
<gene>
    <name evidence="8" type="primary">LOC107683646</name>
</gene>
<reference evidence="8" key="1">
    <citation type="submission" date="2025-08" db="UniProtKB">
        <authorList>
            <consortium name="Ensembl"/>
        </authorList>
    </citation>
    <scope>IDENTIFICATION</scope>
</reference>
<organism evidence="8 9">
    <name type="scientific">Sinocyclocheilus anshuiensis</name>
    <dbReference type="NCBI Taxonomy" id="1608454"/>
    <lineage>
        <taxon>Eukaryota</taxon>
        <taxon>Metazoa</taxon>
        <taxon>Chordata</taxon>
        <taxon>Craniata</taxon>
        <taxon>Vertebrata</taxon>
        <taxon>Euteleostomi</taxon>
        <taxon>Actinopterygii</taxon>
        <taxon>Neopterygii</taxon>
        <taxon>Teleostei</taxon>
        <taxon>Ostariophysi</taxon>
        <taxon>Cypriniformes</taxon>
        <taxon>Cyprinidae</taxon>
        <taxon>Cyprininae</taxon>
        <taxon>Sinocyclocheilus</taxon>
    </lineage>
</organism>
<dbReference type="PANTHER" id="PTHR10383:SF51">
    <property type="entry name" value="SERINE INCORPORATOR 3"/>
    <property type="match status" value="1"/>
</dbReference>
<evidence type="ECO:0000256" key="1">
    <source>
        <dbReference type="ARBA" id="ARBA00004141"/>
    </source>
</evidence>
<comment type="similarity">
    <text evidence="2">Belongs to the TDE1 family.</text>
</comment>
<keyword evidence="7" id="KW-0732">Signal</keyword>
<accession>A0A671PSW5</accession>
<evidence type="ECO:0000256" key="7">
    <source>
        <dbReference type="SAM" id="SignalP"/>
    </source>
</evidence>
<evidence type="ECO:0000256" key="3">
    <source>
        <dbReference type="ARBA" id="ARBA00022692"/>
    </source>
</evidence>
<feature type="chain" id="PRO_5025475030" evidence="7">
    <location>
        <begin position="19"/>
        <end position="436"/>
    </location>
</feature>
<keyword evidence="5 6" id="KW-0472">Membrane</keyword>
<evidence type="ECO:0000256" key="5">
    <source>
        <dbReference type="ARBA" id="ARBA00023136"/>
    </source>
</evidence>
<keyword evidence="3 6" id="KW-0812">Transmembrane</keyword>
<dbReference type="PANTHER" id="PTHR10383">
    <property type="entry name" value="SERINE INCORPORATOR"/>
    <property type="match status" value="1"/>
</dbReference>
<feature type="transmembrane region" description="Helical" evidence="6">
    <location>
        <begin position="203"/>
        <end position="229"/>
    </location>
</feature>
<sequence length="436" mass="48610">CRTTLGFIFMSMTVSCLCNHAACFRCRCCPQIKKSIVTRIMYAFILLLGTIIACVMLSPGVEQQLKIIPGFCSGGAGSGIPGIEANVQCEIFLSYKAVYRVCCGMSLFFLTFSLLTINVKNSRDPRAAIHSGFWIFKIAAMVAVTVGAFYIPEGPFTRMWFIVGSCGAFCFILIQLVLLIDFAHSWNESWVDKMEKENRKRWYIALLSVTGVNYILSFTAAVLCYNIYAQPEGCVLNKFFICFNMLCVVASALSCSVCVKSSGLLQSSIMTLYTMYLTWSAMTNEPDRTCNPSLISIFQQITSATVAPLEIENQTAVIIVDIEETVPSGPYLQWWDAQSIVGLAIFVLCILYSSIRSSNTSQVNKLTLAAKDTTVVDESCTVSPEIAEEVTTPIVEDNERDTVQYSYAFFHFMLFLASLYIMMTLTNWYRCVCVSH</sequence>
<feature type="transmembrane region" description="Helical" evidence="6">
    <location>
        <begin position="235"/>
        <end position="257"/>
    </location>
</feature>
<proteinExistence type="inferred from homology"/>
<feature type="transmembrane region" description="Helical" evidence="6">
    <location>
        <begin position="97"/>
        <end position="119"/>
    </location>
</feature>
<dbReference type="GO" id="GO:0016020">
    <property type="term" value="C:membrane"/>
    <property type="evidence" value="ECO:0007669"/>
    <property type="project" value="UniProtKB-SubCell"/>
</dbReference>
<evidence type="ECO:0000256" key="6">
    <source>
        <dbReference type="SAM" id="Phobius"/>
    </source>
</evidence>
<feature type="transmembrane region" description="Helical" evidence="6">
    <location>
        <begin position="264"/>
        <end position="282"/>
    </location>
</feature>
<protein>
    <submittedName>
        <fullName evidence="8">Serine incorporator 1-like</fullName>
    </submittedName>
</protein>
<evidence type="ECO:0000313" key="9">
    <source>
        <dbReference type="Proteomes" id="UP000472260"/>
    </source>
</evidence>
<comment type="subcellular location">
    <subcellularLocation>
        <location evidence="1">Membrane</location>
        <topology evidence="1">Multi-pass membrane protein</topology>
    </subcellularLocation>
</comment>
<feature type="transmembrane region" description="Helical" evidence="6">
    <location>
        <begin position="337"/>
        <end position="355"/>
    </location>
</feature>
<dbReference type="Ensembl" id="ENSSANT00000065059.1">
    <property type="protein sequence ID" value="ENSSANP00000061167.1"/>
    <property type="gene ID" value="ENSSANG00000030546.1"/>
</dbReference>
<evidence type="ECO:0000256" key="4">
    <source>
        <dbReference type="ARBA" id="ARBA00022989"/>
    </source>
</evidence>
<evidence type="ECO:0000313" key="8">
    <source>
        <dbReference type="Ensembl" id="ENSSANP00000061167.1"/>
    </source>
</evidence>
<feature type="transmembrane region" description="Helical" evidence="6">
    <location>
        <begin position="36"/>
        <end position="58"/>
    </location>
</feature>
<dbReference type="InterPro" id="IPR005016">
    <property type="entry name" value="TDE1/TMS"/>
</dbReference>
<name>A0A671PSW5_9TELE</name>
<reference evidence="8" key="2">
    <citation type="submission" date="2025-09" db="UniProtKB">
        <authorList>
            <consortium name="Ensembl"/>
        </authorList>
    </citation>
    <scope>IDENTIFICATION</scope>
</reference>
<feature type="signal peptide" evidence="7">
    <location>
        <begin position="1"/>
        <end position="18"/>
    </location>
</feature>
<keyword evidence="4 6" id="KW-1133">Transmembrane helix</keyword>
<dbReference type="AlphaFoldDB" id="A0A671PSW5"/>